<evidence type="ECO:0000313" key="11">
    <source>
        <dbReference type="EMBL" id="CAK8689536.1"/>
    </source>
</evidence>
<keyword evidence="8" id="KW-0812">Transmembrane</keyword>
<protein>
    <recommendedName>
        <fullName evidence="4">long-chain-fatty-acid--CoA ligase</fullName>
        <ecNumber evidence="4">6.2.1.3</ecNumber>
    </recommendedName>
    <alternativeName>
        <fullName evidence="6">Long-chain-fatty-acid--CoA ligase</fullName>
    </alternativeName>
</protein>
<evidence type="ECO:0000256" key="8">
    <source>
        <dbReference type="SAM" id="Phobius"/>
    </source>
</evidence>
<reference evidence="11 12" key="1">
    <citation type="submission" date="2024-02" db="EMBL/GenBank/DDBJ databases">
        <authorList>
            <person name="Daric V."/>
            <person name="Darras S."/>
        </authorList>
    </citation>
    <scope>NUCLEOTIDE SEQUENCE [LARGE SCALE GENOMIC DNA]</scope>
</reference>
<dbReference type="PANTHER" id="PTHR43107:SF22">
    <property type="entry name" value="VERY LONG-CHAIN ACYL-COA SYNTHETASE"/>
    <property type="match status" value="1"/>
</dbReference>
<dbReference type="PROSITE" id="PS00455">
    <property type="entry name" value="AMP_BINDING"/>
    <property type="match status" value="1"/>
</dbReference>
<organism evidence="11 12">
    <name type="scientific">Clavelina lepadiformis</name>
    <name type="common">Light-bulb sea squirt</name>
    <name type="synonym">Ascidia lepadiformis</name>
    <dbReference type="NCBI Taxonomy" id="159417"/>
    <lineage>
        <taxon>Eukaryota</taxon>
        <taxon>Metazoa</taxon>
        <taxon>Chordata</taxon>
        <taxon>Tunicata</taxon>
        <taxon>Ascidiacea</taxon>
        <taxon>Aplousobranchia</taxon>
        <taxon>Clavelinidae</taxon>
        <taxon>Clavelina</taxon>
    </lineage>
</organism>
<dbReference type="SUPFAM" id="SSF56801">
    <property type="entry name" value="Acetyl-CoA synthetase-like"/>
    <property type="match status" value="1"/>
</dbReference>
<dbReference type="InterPro" id="IPR020845">
    <property type="entry name" value="AMP-binding_CS"/>
</dbReference>
<dbReference type="EMBL" id="CAWYQH010000108">
    <property type="protein sequence ID" value="CAK8689536.1"/>
    <property type="molecule type" value="Genomic_DNA"/>
</dbReference>
<gene>
    <name evidence="11" type="ORF">CVLEPA_LOCUS21523</name>
</gene>
<dbReference type="Gene3D" id="3.40.50.12780">
    <property type="entry name" value="N-terminal domain of ligase-like"/>
    <property type="match status" value="1"/>
</dbReference>
<evidence type="ECO:0000259" key="10">
    <source>
        <dbReference type="Pfam" id="PF13193"/>
    </source>
</evidence>
<dbReference type="PANTHER" id="PTHR43107">
    <property type="entry name" value="LONG-CHAIN FATTY ACID TRANSPORT PROTEIN"/>
    <property type="match status" value="1"/>
</dbReference>
<keyword evidence="2" id="KW-0436">Ligase</keyword>
<feature type="domain" description="AMP-dependent synthetase/ligase" evidence="9">
    <location>
        <begin position="60"/>
        <end position="385"/>
    </location>
</feature>
<feature type="transmembrane region" description="Helical" evidence="8">
    <location>
        <begin position="6"/>
        <end position="28"/>
    </location>
</feature>
<evidence type="ECO:0000256" key="3">
    <source>
        <dbReference type="ARBA" id="ARBA00023098"/>
    </source>
</evidence>
<dbReference type="Pfam" id="PF00501">
    <property type="entry name" value="AMP-binding"/>
    <property type="match status" value="1"/>
</dbReference>
<keyword evidence="3" id="KW-0443">Lipid metabolism</keyword>
<evidence type="ECO:0000256" key="7">
    <source>
        <dbReference type="ARBA" id="ARBA00048666"/>
    </source>
</evidence>
<evidence type="ECO:0000313" key="12">
    <source>
        <dbReference type="Proteomes" id="UP001642483"/>
    </source>
</evidence>
<evidence type="ECO:0000256" key="4">
    <source>
        <dbReference type="ARBA" id="ARBA00026121"/>
    </source>
</evidence>
<dbReference type="InterPro" id="IPR000873">
    <property type="entry name" value="AMP-dep_synth/lig_dom"/>
</dbReference>
<comment type="caution">
    <text evidence="11">The sequence shown here is derived from an EMBL/GenBank/DDBJ whole genome shotgun (WGS) entry which is preliminary data.</text>
</comment>
<dbReference type="Proteomes" id="UP001642483">
    <property type="component" value="Unassembled WGS sequence"/>
</dbReference>
<feature type="domain" description="AMP-binding enzyme C-terminal" evidence="10">
    <location>
        <begin position="495"/>
        <end position="570"/>
    </location>
</feature>
<comment type="similarity">
    <text evidence="1">Belongs to the ATP-dependent AMP-binding enzyme family.</text>
</comment>
<dbReference type="Gene3D" id="3.30.300.30">
    <property type="match status" value="1"/>
</dbReference>
<keyword evidence="8" id="KW-1133">Transmembrane helix</keyword>
<evidence type="ECO:0000256" key="6">
    <source>
        <dbReference type="ARBA" id="ARBA00041297"/>
    </source>
</evidence>
<evidence type="ECO:0000256" key="1">
    <source>
        <dbReference type="ARBA" id="ARBA00006432"/>
    </source>
</evidence>
<accession>A0ABP0GFB1</accession>
<dbReference type="Pfam" id="PF13193">
    <property type="entry name" value="AMP-binding_C"/>
    <property type="match status" value="1"/>
</dbReference>
<evidence type="ECO:0000256" key="5">
    <source>
        <dbReference type="ARBA" id="ARBA00036527"/>
    </source>
</evidence>
<evidence type="ECO:0000256" key="2">
    <source>
        <dbReference type="ARBA" id="ARBA00022598"/>
    </source>
</evidence>
<keyword evidence="12" id="KW-1185">Reference proteome</keyword>
<dbReference type="InterPro" id="IPR045851">
    <property type="entry name" value="AMP-bd_C_sf"/>
</dbReference>
<comment type="catalytic activity">
    <reaction evidence="5">
        <text>a very long-chain fatty acid + ATP + CoA = a very long-chain fatty acyl-CoA + AMP + diphosphate</text>
        <dbReference type="Rhea" id="RHEA:54536"/>
        <dbReference type="ChEBI" id="CHEBI:30616"/>
        <dbReference type="ChEBI" id="CHEBI:33019"/>
        <dbReference type="ChEBI" id="CHEBI:57287"/>
        <dbReference type="ChEBI" id="CHEBI:58950"/>
        <dbReference type="ChEBI" id="CHEBI:138261"/>
        <dbReference type="ChEBI" id="CHEBI:456215"/>
    </reaction>
    <physiologicalReaction direction="left-to-right" evidence="5">
        <dbReference type="Rhea" id="RHEA:54537"/>
    </physiologicalReaction>
</comment>
<name>A0ABP0GFB1_CLALP</name>
<proteinExistence type="inferred from homology"/>
<dbReference type="InterPro" id="IPR042099">
    <property type="entry name" value="ANL_N_sf"/>
</dbReference>
<sequence>MDLWHAVAAVAAGLLVLWQLVKVLFPWLMEDFGYIGKLAKAGFDIAPSLRNSLTLSDKLKEIANRIPTHPAIYFEDDTWTYQELYEWTNRSTRALKKLGLIPGDKLALMMMSEPAYLPIWMGCSNLGVVTSLLNYNLQSKSLLHCIDISEIKVLVIGKEKKIVEAVRNVSKDLKDRGISVYVNGSSFPDFKSLPNLIEQESSEPCPREWRGKCSNEKPIAYIFTSGTTGLPKAVKLDNAIFWKRTGILNILSPTRNDVVYIPLPLYHAAALTVGFSALISGCTVALRKKFSASQMWPDCRKYGVTIVLYIGETLRYVCMQPATEEDRNHKVRVVLGNGLRKDVWKTFLDRFGPHIHVCEYYGATEGNAGFINLNNKFGCVGTLSPLMKILTGSVIVKYHHGEDEICYDKNNKPILADYGEPGLLVMKITSLAKICEYKGNKNLTERKILRNVFKNGDQYFNSGDLMMVDKEYRLYFCDRVGDTFRWKGENVSTTEVADTIVMAPCIKEANVYGVKIPGNDGKAGMVSIVLESDKFDTKILYNHVCSSLPSYAQPLFVRVQPQIELTGTYKHRKVNLQQEGYDLENIGEDKVYFLDHQVKSYVRFTKTLQKKVENCELRL</sequence>
<dbReference type="InterPro" id="IPR025110">
    <property type="entry name" value="AMP-bd_C"/>
</dbReference>
<dbReference type="EC" id="6.2.1.3" evidence="4"/>
<evidence type="ECO:0000259" key="9">
    <source>
        <dbReference type="Pfam" id="PF00501"/>
    </source>
</evidence>
<keyword evidence="8" id="KW-0472">Membrane</keyword>
<comment type="catalytic activity">
    <reaction evidence="7">
        <text>tetracosanoate + ATP + CoA = tetracosanoyl-CoA + AMP + diphosphate</text>
        <dbReference type="Rhea" id="RHEA:33639"/>
        <dbReference type="ChEBI" id="CHEBI:30616"/>
        <dbReference type="ChEBI" id="CHEBI:31014"/>
        <dbReference type="ChEBI" id="CHEBI:33019"/>
        <dbReference type="ChEBI" id="CHEBI:57287"/>
        <dbReference type="ChEBI" id="CHEBI:65052"/>
        <dbReference type="ChEBI" id="CHEBI:456215"/>
    </reaction>
    <physiologicalReaction direction="left-to-right" evidence="7">
        <dbReference type="Rhea" id="RHEA:33640"/>
    </physiologicalReaction>
</comment>